<evidence type="ECO:0000259" key="8">
    <source>
        <dbReference type="Pfam" id="PF04101"/>
    </source>
</evidence>
<comment type="catalytic activity">
    <reaction evidence="6">
        <text>an N-acetyl-alpha-D-glucosaminyl-diphospho-di-trans,poly-cis-dolichol + UDP-N-acetyl-alpha-D-glucosamine = an N,N'-diacetylchitobiosyl-diphospho-di-trans,poly-cis-dolichol + UDP + H(+)</text>
        <dbReference type="Rhea" id="RHEA:23380"/>
        <dbReference type="Rhea" id="RHEA-COMP:19507"/>
        <dbReference type="Rhea" id="RHEA-COMP:19510"/>
        <dbReference type="ChEBI" id="CHEBI:15378"/>
        <dbReference type="ChEBI" id="CHEBI:57269"/>
        <dbReference type="ChEBI" id="CHEBI:57705"/>
        <dbReference type="ChEBI" id="CHEBI:58223"/>
        <dbReference type="ChEBI" id="CHEBI:58427"/>
        <dbReference type="EC" id="2.4.1.141"/>
    </reaction>
</comment>
<gene>
    <name evidence="7" type="primary">ALG13</name>
    <name evidence="9" type="ORF">FZEAL_5670</name>
</gene>
<keyword evidence="7" id="KW-0256">Endoplasmic reticulum</keyword>
<evidence type="ECO:0000313" key="9">
    <source>
        <dbReference type="EMBL" id="KAF4977827.1"/>
    </source>
</evidence>
<organism evidence="9 10">
    <name type="scientific">Fusarium zealandicum</name>
    <dbReference type="NCBI Taxonomy" id="1053134"/>
    <lineage>
        <taxon>Eukaryota</taxon>
        <taxon>Fungi</taxon>
        <taxon>Dikarya</taxon>
        <taxon>Ascomycota</taxon>
        <taxon>Pezizomycotina</taxon>
        <taxon>Sordariomycetes</taxon>
        <taxon>Hypocreomycetidae</taxon>
        <taxon>Hypocreales</taxon>
        <taxon>Nectriaceae</taxon>
        <taxon>Fusarium</taxon>
        <taxon>Fusarium staphyleae species complex</taxon>
    </lineage>
</organism>
<proteinExistence type="inferred from homology"/>
<reference evidence="9" key="2">
    <citation type="submission" date="2020-05" db="EMBL/GenBank/DDBJ databases">
        <authorList>
            <person name="Kim H.-S."/>
            <person name="Proctor R.H."/>
            <person name="Brown D.W."/>
        </authorList>
    </citation>
    <scope>NUCLEOTIDE SEQUENCE</scope>
    <source>
        <strain evidence="9">NRRL 22465</strain>
    </source>
</reference>
<dbReference type="InterPro" id="IPR052474">
    <property type="entry name" value="UDP-GlcNAc_transferase"/>
</dbReference>
<dbReference type="InterPro" id="IPR007235">
    <property type="entry name" value="Glyco_trans_28_C"/>
</dbReference>
<evidence type="ECO:0000256" key="7">
    <source>
        <dbReference type="RuleBase" id="RU362128"/>
    </source>
</evidence>
<evidence type="ECO:0000256" key="4">
    <source>
        <dbReference type="ARBA" id="ARBA00024804"/>
    </source>
</evidence>
<dbReference type="Pfam" id="PF04101">
    <property type="entry name" value="Glyco_tran_28_C"/>
    <property type="match status" value="1"/>
</dbReference>
<keyword evidence="7" id="KW-0808">Transferase</keyword>
<evidence type="ECO:0000256" key="3">
    <source>
        <dbReference type="ARBA" id="ARBA00017468"/>
    </source>
</evidence>
<feature type="domain" description="Glycosyl transferase family 28 C-terminal" evidence="8">
    <location>
        <begin position="11"/>
        <end position="167"/>
    </location>
</feature>
<dbReference type="SUPFAM" id="SSF53756">
    <property type="entry name" value="UDP-Glycosyltransferase/glycogen phosphorylase"/>
    <property type="match status" value="1"/>
</dbReference>
<evidence type="ECO:0000256" key="1">
    <source>
        <dbReference type="ARBA" id="ARBA00011198"/>
    </source>
</evidence>
<accession>A0A8H4UJ53</accession>
<comment type="subunit">
    <text evidence="1 7">Heterodimer with ALG14 to form a functional enzyme.</text>
</comment>
<evidence type="ECO:0000313" key="10">
    <source>
        <dbReference type="Proteomes" id="UP000635477"/>
    </source>
</evidence>
<dbReference type="PANTHER" id="PTHR47043:SF1">
    <property type="entry name" value="UDP-N-ACETYLGLUCOSAMINE TRANSFERASE SUBUNIT ALG13"/>
    <property type="match status" value="1"/>
</dbReference>
<keyword evidence="7" id="KW-0328">Glycosyltransferase</keyword>
<dbReference type="EC" id="2.4.1.141" evidence="2 7"/>
<evidence type="ECO:0000256" key="5">
    <source>
        <dbReference type="ARBA" id="ARBA00032061"/>
    </source>
</evidence>
<sequence>MDFGKDHTDRVCLVTVGATVGFKKLTEAVLQPAFWRFLRSQSFTELHVQCGPDVAWASAELALRKDDVPPGLAIEFFDVKKNLMKEEMTLCKVADERRHLGLVISHAGTGTILDAWKLGLPIIVVPNTQLLNDHQTEMAKHLSKEGYAIMSNGRHAQPYPLNTENRHMLTSK</sequence>
<reference evidence="9" key="1">
    <citation type="journal article" date="2020" name="BMC Genomics">
        <title>Correction to: Identification and distribution of gene clusters required for synthesis of sphingolipid metabolism inhibitors in diverse species of the filamentous fungus Fusarium.</title>
        <authorList>
            <person name="Kim H.S."/>
            <person name="Lohmar J.M."/>
            <person name="Busman M."/>
            <person name="Brown D.W."/>
            <person name="Naumann T.A."/>
            <person name="Divon H.H."/>
            <person name="Lysoe E."/>
            <person name="Uhlig S."/>
            <person name="Proctor R.H."/>
        </authorList>
    </citation>
    <scope>NUCLEOTIDE SEQUENCE</scope>
    <source>
        <strain evidence="9">NRRL 22465</strain>
    </source>
</reference>
<comment type="similarity">
    <text evidence="7">Belongs to the glycosyltransferase 28 family.</text>
</comment>
<comment type="subcellular location">
    <subcellularLocation>
        <location evidence="7">Endoplasmic reticulum</location>
    </subcellularLocation>
</comment>
<evidence type="ECO:0000256" key="2">
    <source>
        <dbReference type="ARBA" id="ARBA00012614"/>
    </source>
</evidence>
<dbReference type="PANTHER" id="PTHR47043">
    <property type="entry name" value="UDP-N-ACETYLGLUCOSAMINE TRANSFERASE SUBUNIT ALG13"/>
    <property type="match status" value="1"/>
</dbReference>
<protein>
    <recommendedName>
        <fullName evidence="3 7">UDP-N-acetylglucosamine transferase subunit ALG13</fullName>
        <ecNumber evidence="2 7">2.4.1.141</ecNumber>
    </recommendedName>
    <alternativeName>
        <fullName evidence="5 7">Asparagine-linked glycosylation protein 13</fullName>
    </alternativeName>
</protein>
<dbReference type="AlphaFoldDB" id="A0A8H4UJ53"/>
<keyword evidence="10" id="KW-1185">Reference proteome</keyword>
<name>A0A8H4UJ53_9HYPO</name>
<dbReference type="GO" id="GO:0004577">
    <property type="term" value="F:N-acetylglucosaminyldiphosphodolichol N-acetylglucosaminyltransferase activity"/>
    <property type="evidence" value="ECO:0007669"/>
    <property type="project" value="UniProtKB-EC"/>
</dbReference>
<dbReference type="Gene3D" id="3.40.50.2000">
    <property type="entry name" value="Glycogen Phosphorylase B"/>
    <property type="match status" value="1"/>
</dbReference>
<dbReference type="EMBL" id="JABEYC010000416">
    <property type="protein sequence ID" value="KAF4977827.1"/>
    <property type="molecule type" value="Genomic_DNA"/>
</dbReference>
<dbReference type="GO" id="GO:0006488">
    <property type="term" value="P:dolichol-linked oligosaccharide biosynthetic process"/>
    <property type="evidence" value="ECO:0007669"/>
    <property type="project" value="TreeGrafter"/>
</dbReference>
<comment type="function">
    <text evidence="4 7">Involved in protein N-glycosylation. Essential for the second step of the dolichol-linked oligosaccharide pathway.</text>
</comment>
<dbReference type="GO" id="GO:0043541">
    <property type="term" value="C:UDP-N-acetylglucosamine transferase complex"/>
    <property type="evidence" value="ECO:0007669"/>
    <property type="project" value="TreeGrafter"/>
</dbReference>
<dbReference type="Proteomes" id="UP000635477">
    <property type="component" value="Unassembled WGS sequence"/>
</dbReference>
<evidence type="ECO:0000256" key="6">
    <source>
        <dbReference type="ARBA" id="ARBA00048184"/>
    </source>
</evidence>
<comment type="caution">
    <text evidence="9">The sequence shown here is derived from an EMBL/GenBank/DDBJ whole genome shotgun (WGS) entry which is preliminary data.</text>
</comment>
<dbReference type="OrthoDB" id="20273at2759"/>